<protein>
    <submittedName>
        <fullName evidence="6">Fungal-specific transcription factor domain-containing protein</fullName>
    </submittedName>
</protein>
<keyword evidence="7" id="KW-1185">Reference proteome</keyword>
<dbReference type="InterPro" id="IPR007219">
    <property type="entry name" value="XnlR_reg_dom"/>
</dbReference>
<dbReference type="SUPFAM" id="SSF57701">
    <property type="entry name" value="Zn2/Cys6 DNA-binding domain"/>
    <property type="match status" value="1"/>
</dbReference>
<dbReference type="Pfam" id="PF00172">
    <property type="entry name" value="Zn_clus"/>
    <property type="match status" value="1"/>
</dbReference>
<comment type="subcellular location">
    <subcellularLocation>
        <location evidence="1">Nucleus</location>
    </subcellularLocation>
</comment>
<dbReference type="Pfam" id="PF04082">
    <property type="entry name" value="Fungal_trans"/>
    <property type="match status" value="1"/>
</dbReference>
<dbReference type="OrthoDB" id="424974at2759"/>
<feature type="region of interest" description="Disordered" evidence="4">
    <location>
        <begin position="109"/>
        <end position="156"/>
    </location>
</feature>
<evidence type="ECO:0000256" key="4">
    <source>
        <dbReference type="SAM" id="MobiDB-lite"/>
    </source>
</evidence>
<evidence type="ECO:0000313" key="7">
    <source>
        <dbReference type="Proteomes" id="UP000799770"/>
    </source>
</evidence>
<dbReference type="EMBL" id="ML977324">
    <property type="protein sequence ID" value="KAF2114954.1"/>
    <property type="molecule type" value="Genomic_DNA"/>
</dbReference>
<dbReference type="CDD" id="cd00067">
    <property type="entry name" value="GAL4"/>
    <property type="match status" value="1"/>
</dbReference>
<dbReference type="InterPro" id="IPR050613">
    <property type="entry name" value="Sec_Metabolite_Reg"/>
</dbReference>
<dbReference type="AlphaFoldDB" id="A0A6A5Z7E0"/>
<dbReference type="GO" id="GO:0006351">
    <property type="term" value="P:DNA-templated transcription"/>
    <property type="evidence" value="ECO:0007669"/>
    <property type="project" value="InterPro"/>
</dbReference>
<feature type="compositionally biased region" description="Polar residues" evidence="4">
    <location>
        <begin position="112"/>
        <end position="124"/>
    </location>
</feature>
<feature type="region of interest" description="Disordered" evidence="4">
    <location>
        <begin position="683"/>
        <end position="720"/>
    </location>
</feature>
<name>A0A6A5Z7E0_9PLEO</name>
<dbReference type="PANTHER" id="PTHR31001:SF77">
    <property type="entry name" value="TRANSCRIPTION FACTOR, PUTATIVE (AFU_ORTHOLOGUE AFUA_3G12940)-RELATED"/>
    <property type="match status" value="1"/>
</dbReference>
<evidence type="ECO:0000256" key="2">
    <source>
        <dbReference type="ARBA" id="ARBA00022723"/>
    </source>
</evidence>
<accession>A0A6A5Z7E0</accession>
<organism evidence="6 7">
    <name type="scientific">Lophiotrema nucula</name>
    <dbReference type="NCBI Taxonomy" id="690887"/>
    <lineage>
        <taxon>Eukaryota</taxon>
        <taxon>Fungi</taxon>
        <taxon>Dikarya</taxon>
        <taxon>Ascomycota</taxon>
        <taxon>Pezizomycotina</taxon>
        <taxon>Dothideomycetes</taxon>
        <taxon>Pleosporomycetidae</taxon>
        <taxon>Pleosporales</taxon>
        <taxon>Lophiotremataceae</taxon>
        <taxon>Lophiotrema</taxon>
    </lineage>
</organism>
<evidence type="ECO:0000259" key="5">
    <source>
        <dbReference type="PROSITE" id="PS50048"/>
    </source>
</evidence>
<dbReference type="InterPro" id="IPR036864">
    <property type="entry name" value="Zn2-C6_fun-type_DNA-bd_sf"/>
</dbReference>
<dbReference type="CDD" id="cd12148">
    <property type="entry name" value="fungal_TF_MHR"/>
    <property type="match status" value="1"/>
</dbReference>
<sequence length="780" mass="87072">MADRAKTSSQSPNSNSSSKPPSTGGRQRIIASCLTCRRRKVKCDHGHPICGACTRGNHVCTYATDQGLGQSGSGRISKSSILSGLGKGARNIDVQARLDRLELLLEKAVSGQAPSTQPSHTSNGIERRERDYDSGLSPSSNSQSSHGAGISSDNNDGTLLLEDGQSHFVSSLHWALLADEIQDIKALLGDKGEDDREVPTHNSLISLLSLGRAKIGITLQQLLPPTQEQHDTLLDIFFSNVDPMVRIVHKPTLMRKFPNFVHDTQPLAFAVFYSAVNSLAPLMVEERFDESKEELLARFELGVEISLARENYLTTSSLEVFQGFLLWLTCITKEEDMGKAWALLGVALRIALNQGLHRDPSLFPTGSMDAVTIEVRRRIWHQICHLEYRAAECKGQEPNISDEDFTTLLPRNVEDEELVEGASPGASPYDEDRFTSMTFQLVRWVGMRSLRRIIQATYRLERRLLESGLHGVAGPDPVQELTTIYDQIKMMTDQMHEDNHRKYLQYANTDIPTQRLCLGLASLMEWRCYLLFWLRMPRAYRDVVFSDHIRKSIFEKSVKCVETLNGASVDVDAARFQWHIGGHAAFQAIMHILSELRNSMFDAPDRQRALRALQMSRLLKENNHTKAWTVVKSMIDKVLGEQTVTTRNSSNSSYVNPALATSNSSAGAGFPVYVDQIPSYALQRPSSQPQPQPQSQPQAWGEPLEQSARPPPPPTISQTPMQSAFNWDEINFNNIVGDMGPKTGNPDLPEFDFGFWGDPVNFNDPMQYPIDPAFTFTGTT</sequence>
<feature type="domain" description="Zn(2)-C6 fungal-type" evidence="5">
    <location>
        <begin position="32"/>
        <end position="62"/>
    </location>
</feature>
<dbReference type="GO" id="GO:0003677">
    <property type="term" value="F:DNA binding"/>
    <property type="evidence" value="ECO:0007669"/>
    <property type="project" value="InterPro"/>
</dbReference>
<evidence type="ECO:0000256" key="3">
    <source>
        <dbReference type="ARBA" id="ARBA00023242"/>
    </source>
</evidence>
<keyword evidence="2" id="KW-0479">Metal-binding</keyword>
<evidence type="ECO:0000256" key="1">
    <source>
        <dbReference type="ARBA" id="ARBA00004123"/>
    </source>
</evidence>
<feature type="compositionally biased region" description="Low complexity" evidence="4">
    <location>
        <begin position="134"/>
        <end position="152"/>
    </location>
</feature>
<evidence type="ECO:0000313" key="6">
    <source>
        <dbReference type="EMBL" id="KAF2114954.1"/>
    </source>
</evidence>
<dbReference type="SMART" id="SM00906">
    <property type="entry name" value="Fungal_trans"/>
    <property type="match status" value="1"/>
</dbReference>
<keyword evidence="3" id="KW-0539">Nucleus</keyword>
<feature type="compositionally biased region" description="Low complexity" evidence="4">
    <location>
        <begin position="7"/>
        <end position="23"/>
    </location>
</feature>
<dbReference type="PROSITE" id="PS50048">
    <property type="entry name" value="ZN2_CY6_FUNGAL_2"/>
    <property type="match status" value="1"/>
</dbReference>
<proteinExistence type="predicted"/>
<dbReference type="SMART" id="SM00066">
    <property type="entry name" value="GAL4"/>
    <property type="match status" value="1"/>
</dbReference>
<dbReference type="PANTHER" id="PTHR31001">
    <property type="entry name" value="UNCHARACTERIZED TRANSCRIPTIONAL REGULATORY PROTEIN"/>
    <property type="match status" value="1"/>
</dbReference>
<dbReference type="Proteomes" id="UP000799770">
    <property type="component" value="Unassembled WGS sequence"/>
</dbReference>
<dbReference type="PROSITE" id="PS00463">
    <property type="entry name" value="ZN2_CY6_FUNGAL_1"/>
    <property type="match status" value="1"/>
</dbReference>
<dbReference type="GO" id="GO:0005634">
    <property type="term" value="C:nucleus"/>
    <property type="evidence" value="ECO:0007669"/>
    <property type="project" value="UniProtKB-SubCell"/>
</dbReference>
<gene>
    <name evidence="6" type="ORF">BDV96DRAFT_576199</name>
</gene>
<reference evidence="6" key="1">
    <citation type="journal article" date="2020" name="Stud. Mycol.">
        <title>101 Dothideomycetes genomes: a test case for predicting lifestyles and emergence of pathogens.</title>
        <authorList>
            <person name="Haridas S."/>
            <person name="Albert R."/>
            <person name="Binder M."/>
            <person name="Bloem J."/>
            <person name="Labutti K."/>
            <person name="Salamov A."/>
            <person name="Andreopoulos B."/>
            <person name="Baker S."/>
            <person name="Barry K."/>
            <person name="Bills G."/>
            <person name="Bluhm B."/>
            <person name="Cannon C."/>
            <person name="Castanera R."/>
            <person name="Culley D."/>
            <person name="Daum C."/>
            <person name="Ezra D."/>
            <person name="Gonzalez J."/>
            <person name="Henrissat B."/>
            <person name="Kuo A."/>
            <person name="Liang C."/>
            <person name="Lipzen A."/>
            <person name="Lutzoni F."/>
            <person name="Magnuson J."/>
            <person name="Mondo S."/>
            <person name="Nolan M."/>
            <person name="Ohm R."/>
            <person name="Pangilinan J."/>
            <person name="Park H.-J."/>
            <person name="Ramirez L."/>
            <person name="Alfaro M."/>
            <person name="Sun H."/>
            <person name="Tritt A."/>
            <person name="Yoshinaga Y."/>
            <person name="Zwiers L.-H."/>
            <person name="Turgeon B."/>
            <person name="Goodwin S."/>
            <person name="Spatafora J."/>
            <person name="Crous P."/>
            <person name="Grigoriev I."/>
        </authorList>
    </citation>
    <scope>NUCLEOTIDE SEQUENCE</scope>
    <source>
        <strain evidence="6">CBS 627.86</strain>
    </source>
</reference>
<feature type="region of interest" description="Disordered" evidence="4">
    <location>
        <begin position="1"/>
        <end position="26"/>
    </location>
</feature>
<dbReference type="InterPro" id="IPR001138">
    <property type="entry name" value="Zn2Cys6_DnaBD"/>
</dbReference>
<dbReference type="GO" id="GO:0008270">
    <property type="term" value="F:zinc ion binding"/>
    <property type="evidence" value="ECO:0007669"/>
    <property type="project" value="InterPro"/>
</dbReference>
<dbReference type="GO" id="GO:0000981">
    <property type="term" value="F:DNA-binding transcription factor activity, RNA polymerase II-specific"/>
    <property type="evidence" value="ECO:0007669"/>
    <property type="project" value="InterPro"/>
</dbReference>
<dbReference type="Gene3D" id="4.10.240.10">
    <property type="entry name" value="Zn(2)-C6 fungal-type DNA-binding domain"/>
    <property type="match status" value="1"/>
</dbReference>